<proteinExistence type="predicted"/>
<protein>
    <submittedName>
        <fullName evidence="1">TSUP family transporter</fullName>
    </submittedName>
</protein>
<sequence length="61" mass="6339">MGAGVINVLAGGGSLLTLPVLILAGLNPITANGTNRIGILLGNLTATHHFHQRQLTELKQE</sequence>
<name>A0ACD5HS18_9PROT</name>
<keyword evidence="2" id="KW-1185">Reference proteome</keyword>
<evidence type="ECO:0000313" key="1">
    <source>
        <dbReference type="EMBL" id="XRI78346.1"/>
    </source>
</evidence>
<dbReference type="Proteomes" id="UP000271650">
    <property type="component" value="Chromosome"/>
</dbReference>
<accession>A0ACD5HS18</accession>
<organism evidence="1 2">
    <name type="scientific">Acidithiobacillus sulfuriphilus</name>
    <dbReference type="NCBI Taxonomy" id="1867749"/>
    <lineage>
        <taxon>Bacteria</taxon>
        <taxon>Pseudomonadati</taxon>
        <taxon>Pseudomonadota</taxon>
        <taxon>Acidithiobacillia</taxon>
        <taxon>Acidithiobacillales</taxon>
        <taxon>Acidithiobacillaceae</taxon>
        <taxon>Acidithiobacillus</taxon>
    </lineage>
</organism>
<gene>
    <name evidence="1" type="ORF">EC580_006690</name>
</gene>
<evidence type="ECO:0000313" key="2">
    <source>
        <dbReference type="Proteomes" id="UP000271650"/>
    </source>
</evidence>
<dbReference type="EMBL" id="CP127527">
    <property type="protein sequence ID" value="XRI78346.1"/>
    <property type="molecule type" value="Genomic_DNA"/>
</dbReference>
<reference evidence="1 2" key="1">
    <citation type="journal article" date="2019" name="Int. J. Syst. Evol. Microbiol.">
        <title>Acidithiobacillus sulfuriphilus sp. nov.: an extremely acidophilic sulfur-oxidizing chemolithotroph isolated from a neutral pH environment.</title>
        <authorList>
            <person name="Falagan C."/>
            <person name="Moya-Beltran A."/>
            <person name="Castro M."/>
            <person name="Quatrini R."/>
            <person name="Johnson D.B."/>
        </authorList>
    </citation>
    <scope>NUCLEOTIDE SEQUENCE [LARGE SCALE GENOMIC DNA]</scope>
    <source>
        <strain evidence="1 2">CJ-2</strain>
    </source>
</reference>